<gene>
    <name evidence="1" type="ORF">HMPREF0454_02491</name>
</gene>
<dbReference type="Proteomes" id="UP000005959">
    <property type="component" value="Unassembled WGS sequence"/>
</dbReference>
<evidence type="ECO:0000313" key="1">
    <source>
        <dbReference type="EMBL" id="EHM42127.1"/>
    </source>
</evidence>
<comment type="caution">
    <text evidence="1">The sequence shown here is derived from an EMBL/GenBank/DDBJ whole genome shotgun (WGS) entry which is preliminary data.</text>
</comment>
<dbReference type="HOGENOM" id="CLU_3168708_0_0_6"/>
<protein>
    <submittedName>
        <fullName evidence="1">Uncharacterized protein</fullName>
    </submittedName>
</protein>
<organism evidence="1 2">
    <name type="scientific">Hafnia alvei ATCC 51873</name>
    <dbReference type="NCBI Taxonomy" id="1002364"/>
    <lineage>
        <taxon>Bacteria</taxon>
        <taxon>Pseudomonadati</taxon>
        <taxon>Pseudomonadota</taxon>
        <taxon>Gammaproteobacteria</taxon>
        <taxon>Enterobacterales</taxon>
        <taxon>Hafniaceae</taxon>
        <taxon>Hafnia</taxon>
    </lineage>
</organism>
<dbReference type="EMBL" id="AGCI01000059">
    <property type="protein sequence ID" value="EHM42127.1"/>
    <property type="molecule type" value="Genomic_DNA"/>
</dbReference>
<dbReference type="AlphaFoldDB" id="G9Y7B8"/>
<proteinExistence type="predicted"/>
<accession>G9Y7B8</accession>
<reference evidence="1 2" key="1">
    <citation type="submission" date="2011-08" db="EMBL/GenBank/DDBJ databases">
        <authorList>
            <person name="Weinstock G."/>
            <person name="Sodergren E."/>
            <person name="Clifton S."/>
            <person name="Fulton L."/>
            <person name="Fulton B."/>
            <person name="Courtney L."/>
            <person name="Fronick C."/>
            <person name="Harrison M."/>
            <person name="Strong C."/>
            <person name="Farmer C."/>
            <person name="Delahaunty K."/>
            <person name="Markovic C."/>
            <person name="Hall O."/>
            <person name="Minx P."/>
            <person name="Tomlinson C."/>
            <person name="Mitreva M."/>
            <person name="Hou S."/>
            <person name="Chen J."/>
            <person name="Wollam A."/>
            <person name="Pepin K.H."/>
            <person name="Johnson M."/>
            <person name="Bhonagiri V."/>
            <person name="Zhang X."/>
            <person name="Suruliraj S."/>
            <person name="Warren W."/>
            <person name="Chinwalla A."/>
            <person name="Mardis E.R."/>
            <person name="Wilson R.K."/>
        </authorList>
    </citation>
    <scope>NUCLEOTIDE SEQUENCE [LARGE SCALE GENOMIC DNA]</scope>
    <source>
        <strain evidence="1 2">ATCC 51873</strain>
    </source>
</reference>
<evidence type="ECO:0000313" key="2">
    <source>
        <dbReference type="Proteomes" id="UP000005959"/>
    </source>
</evidence>
<name>G9Y7B8_HAFAL</name>
<sequence>MIILYSAASGGYLNGKPTANIPFSDTFDMICKDFFILAGEAYCCGLL</sequence>